<keyword evidence="2" id="KW-1185">Reference proteome</keyword>
<evidence type="ECO:0000313" key="2">
    <source>
        <dbReference type="Proteomes" id="UP000053477"/>
    </source>
</evidence>
<dbReference type="EMBL" id="KQ085915">
    <property type="protein sequence ID" value="KLO16483.1"/>
    <property type="molecule type" value="Genomic_DNA"/>
</dbReference>
<proteinExistence type="predicted"/>
<accession>A0A0H2S476</accession>
<evidence type="ECO:0000313" key="1">
    <source>
        <dbReference type="EMBL" id="KLO16483.1"/>
    </source>
</evidence>
<dbReference type="Proteomes" id="UP000053477">
    <property type="component" value="Unassembled WGS sequence"/>
</dbReference>
<gene>
    <name evidence="1" type="ORF">SCHPADRAFT_209213</name>
</gene>
<name>A0A0H2S476_9AGAM</name>
<organism evidence="1 2">
    <name type="scientific">Schizopora paradoxa</name>
    <dbReference type="NCBI Taxonomy" id="27342"/>
    <lineage>
        <taxon>Eukaryota</taxon>
        <taxon>Fungi</taxon>
        <taxon>Dikarya</taxon>
        <taxon>Basidiomycota</taxon>
        <taxon>Agaricomycotina</taxon>
        <taxon>Agaricomycetes</taxon>
        <taxon>Hymenochaetales</taxon>
        <taxon>Schizoporaceae</taxon>
        <taxon>Schizopora</taxon>
    </lineage>
</organism>
<reference evidence="1 2" key="1">
    <citation type="submission" date="2015-04" db="EMBL/GenBank/DDBJ databases">
        <title>Complete genome sequence of Schizopora paradoxa KUC8140, a cosmopolitan wood degrader in East Asia.</title>
        <authorList>
            <consortium name="DOE Joint Genome Institute"/>
            <person name="Min B."/>
            <person name="Park H."/>
            <person name="Jang Y."/>
            <person name="Kim J.-J."/>
            <person name="Kim K.H."/>
            <person name="Pangilinan J."/>
            <person name="Lipzen A."/>
            <person name="Riley R."/>
            <person name="Grigoriev I.V."/>
            <person name="Spatafora J.W."/>
            <person name="Choi I.-G."/>
        </authorList>
    </citation>
    <scope>NUCLEOTIDE SEQUENCE [LARGE SCALE GENOMIC DNA]</scope>
    <source>
        <strain evidence="1 2">KUC8140</strain>
    </source>
</reference>
<protein>
    <submittedName>
        <fullName evidence="1">Uncharacterized protein</fullName>
    </submittedName>
</protein>
<dbReference type="AlphaFoldDB" id="A0A0H2S476"/>
<sequence length="195" mass="21652">MYGELVSNITESPLSKWSCPFPLCALHFRCHFLRVYAHPNVLHRKPAAFYCRRCVAHKHVSRMARVCQISSAVTSLNDDCSPHQCSFLAHHFAIVSRSLHSLSVTLSSSSWAMMVCINSWRTTSAWPSSSQPAGRTFRLQWSSPRCRSSRAGAGPHIQQVVACGNKVVVDGTGGRSASRWHPSSVAVASFRRRDV</sequence>
<dbReference type="InParanoid" id="A0A0H2S476"/>